<keyword evidence="4" id="KW-0436">Ligase</keyword>
<dbReference type="GO" id="GO:0043802">
    <property type="term" value="F:hydrogenobyrinic acid a,c-diamide synthase (glutamine-hydrolysing) activity"/>
    <property type="evidence" value="ECO:0007669"/>
    <property type="project" value="UniProtKB-EC"/>
</dbReference>
<evidence type="ECO:0000256" key="2">
    <source>
        <dbReference type="SAM" id="Phobius"/>
    </source>
</evidence>
<dbReference type="InterPro" id="IPR011698">
    <property type="entry name" value="GATase_3"/>
</dbReference>
<accession>A0ABX4MH57</accession>
<dbReference type="PANTHER" id="PTHR43873:SF1">
    <property type="entry name" value="COBYRINATE A,C-DIAMIDE SYNTHASE"/>
    <property type="match status" value="1"/>
</dbReference>
<dbReference type="PROSITE" id="PS51274">
    <property type="entry name" value="GATASE_COBBQ"/>
    <property type="match status" value="1"/>
</dbReference>
<dbReference type="EC" id="6.3.5.9" evidence="4"/>
<evidence type="ECO:0000256" key="1">
    <source>
        <dbReference type="ARBA" id="ARBA00022962"/>
    </source>
</evidence>
<keyword evidence="5" id="KW-1185">Reference proteome</keyword>
<dbReference type="EMBL" id="NXGS01000127">
    <property type="protein sequence ID" value="PIM96142.1"/>
    <property type="molecule type" value="Genomic_DNA"/>
</dbReference>
<dbReference type="Proteomes" id="UP000229529">
    <property type="component" value="Unassembled WGS sequence"/>
</dbReference>
<dbReference type="Pfam" id="PF07685">
    <property type="entry name" value="GATase_3"/>
    <property type="match status" value="1"/>
</dbReference>
<sequence length="196" mass="22546">MTTNNPKNVKLSLDFGVKIVRDAILWFIYENSLLILYFLGYIPRFEAPFDNEIHLGPRDQLFIPGGYPELQSKICNSLPRTGIRFRWSLTNASLECGGYILIAQWTSINSDRKRLLGLMPIVNIHNKKLIFIVDKVSSLINLGRACSIHEFHYVNEISQEDKTTQFISRSRYQATFKGYSKNNTEGSYLHNTDIGH</sequence>
<dbReference type="PANTHER" id="PTHR43873">
    <property type="entry name" value="COBYRINATE A,C-DIAMIDE SYNTHASE"/>
    <property type="match status" value="1"/>
</dbReference>
<proteinExistence type="predicted"/>
<feature type="domain" description="CobB/CobQ-like glutamine amidotransferase" evidence="3">
    <location>
        <begin position="52"/>
        <end position="190"/>
    </location>
</feature>
<name>A0ABX4MH57_9HYPH</name>
<feature type="transmembrane region" description="Helical" evidence="2">
    <location>
        <begin position="23"/>
        <end position="42"/>
    </location>
</feature>
<keyword evidence="1" id="KW-0315">Glutamine amidotransferase</keyword>
<evidence type="ECO:0000313" key="4">
    <source>
        <dbReference type="EMBL" id="PIM96142.1"/>
    </source>
</evidence>
<keyword evidence="2" id="KW-1133">Transmembrane helix</keyword>
<organism evidence="4 5">
    <name type="scientific">Candidatus Hodgkinia cicadicola</name>
    <dbReference type="NCBI Taxonomy" id="573658"/>
    <lineage>
        <taxon>Bacteria</taxon>
        <taxon>Pseudomonadati</taxon>
        <taxon>Pseudomonadota</taxon>
        <taxon>Alphaproteobacteria</taxon>
        <taxon>Hyphomicrobiales</taxon>
        <taxon>Candidatus Hodgkinia</taxon>
    </lineage>
</organism>
<comment type="caution">
    <text evidence="4">The sequence shown here is derived from an EMBL/GenBank/DDBJ whole genome shotgun (WGS) entry which is preliminary data.</text>
</comment>
<evidence type="ECO:0000313" key="5">
    <source>
        <dbReference type="Proteomes" id="UP000229529"/>
    </source>
</evidence>
<gene>
    <name evidence="4" type="primary">cobB2</name>
    <name evidence="4" type="ORF">alecur_193</name>
</gene>
<evidence type="ECO:0000259" key="3">
    <source>
        <dbReference type="Pfam" id="PF07685"/>
    </source>
</evidence>
<dbReference type="InterPro" id="IPR004484">
    <property type="entry name" value="CbiA/CobB_synth"/>
</dbReference>
<protein>
    <submittedName>
        <fullName evidence="4">Hydrogenobyrinate a,c-diamide synthase</fullName>
        <ecNumber evidence="4">6.3.5.9</ecNumber>
    </submittedName>
</protein>
<keyword evidence="2" id="KW-0812">Transmembrane</keyword>
<reference evidence="4" key="1">
    <citation type="submission" date="2017-09" db="EMBL/GenBank/DDBJ databases">
        <authorList>
            <person name="Campbell M.A."/>
            <person name="Lukasik P."/>
            <person name="Simon C."/>
            <person name="McCutcheon J.P."/>
        </authorList>
    </citation>
    <scope>NUCLEOTIDE SEQUENCE [LARGE SCALE GENOMIC DNA]</scope>
    <source>
        <strain evidence="4">ALECUR</strain>
    </source>
</reference>
<keyword evidence="2" id="KW-0472">Membrane</keyword>